<organism evidence="2">
    <name type="scientific">bioreactor metagenome</name>
    <dbReference type="NCBI Taxonomy" id="1076179"/>
    <lineage>
        <taxon>unclassified sequences</taxon>
        <taxon>metagenomes</taxon>
        <taxon>ecological metagenomes</taxon>
    </lineage>
</organism>
<gene>
    <name evidence="2" type="ORF">SDC9_161744</name>
</gene>
<feature type="compositionally biased region" description="Basic and acidic residues" evidence="1">
    <location>
        <begin position="15"/>
        <end position="35"/>
    </location>
</feature>
<sequence>MNGHGVHEGVGGDFKGPREAKNRSDAHKAHGEGHEGQTGQQGQEKRGGKNVLQGQIGVPVGKAAQHRLAEDTRHAAQRHQQADLSVIEAAVLKQ</sequence>
<protein>
    <submittedName>
        <fullName evidence="2">Uncharacterized protein</fullName>
    </submittedName>
</protein>
<reference evidence="2" key="1">
    <citation type="submission" date="2019-08" db="EMBL/GenBank/DDBJ databases">
        <authorList>
            <person name="Kucharzyk K."/>
            <person name="Murdoch R.W."/>
            <person name="Higgins S."/>
            <person name="Loffler F."/>
        </authorList>
    </citation>
    <scope>NUCLEOTIDE SEQUENCE</scope>
</reference>
<evidence type="ECO:0000256" key="1">
    <source>
        <dbReference type="SAM" id="MobiDB-lite"/>
    </source>
</evidence>
<comment type="caution">
    <text evidence="2">The sequence shown here is derived from an EMBL/GenBank/DDBJ whole genome shotgun (WGS) entry which is preliminary data.</text>
</comment>
<dbReference type="EMBL" id="VSSQ01061049">
    <property type="protein sequence ID" value="MPN14417.1"/>
    <property type="molecule type" value="Genomic_DNA"/>
</dbReference>
<accession>A0A645FJ62</accession>
<dbReference type="AlphaFoldDB" id="A0A645FJ62"/>
<evidence type="ECO:0000313" key="2">
    <source>
        <dbReference type="EMBL" id="MPN14417.1"/>
    </source>
</evidence>
<name>A0A645FJ62_9ZZZZ</name>
<proteinExistence type="predicted"/>
<feature type="region of interest" description="Disordered" evidence="1">
    <location>
        <begin position="1"/>
        <end position="81"/>
    </location>
</feature>